<dbReference type="GO" id="GO:0033926">
    <property type="term" value="F:endo-alpha-N-acetylgalactosaminidase activity"/>
    <property type="evidence" value="ECO:0007669"/>
    <property type="project" value="InterPro"/>
</dbReference>
<dbReference type="EC" id="3.2.1.26" evidence="3"/>
<comment type="similarity">
    <text evidence="2">Belongs to the glycosyl hydrolase 100 family.</text>
</comment>
<keyword evidence="8" id="KW-1185">Reference proteome</keyword>
<proteinExistence type="inferred from homology"/>
<dbReference type="InterPro" id="IPR024746">
    <property type="entry name" value="Glyco_hydro_100"/>
</dbReference>
<organism evidence="7 8">
    <name type="scientific">Neptunitalea chrysea</name>
    <dbReference type="NCBI Taxonomy" id="1647581"/>
    <lineage>
        <taxon>Bacteria</taxon>
        <taxon>Pseudomonadati</taxon>
        <taxon>Bacteroidota</taxon>
        <taxon>Flavobacteriia</taxon>
        <taxon>Flavobacteriales</taxon>
        <taxon>Flavobacteriaceae</taxon>
        <taxon>Neptunitalea</taxon>
    </lineage>
</organism>
<evidence type="ECO:0000313" key="7">
    <source>
        <dbReference type="EMBL" id="GLB53901.1"/>
    </source>
</evidence>
<accession>A0A9W6EW74</accession>
<dbReference type="InterPro" id="IPR012341">
    <property type="entry name" value="6hp_glycosidase-like_sf"/>
</dbReference>
<name>A0A9W6EW74_9FLAO</name>
<evidence type="ECO:0000256" key="1">
    <source>
        <dbReference type="ARBA" id="ARBA00000094"/>
    </source>
</evidence>
<comment type="catalytic activity">
    <reaction evidence="1">
        <text>Hydrolysis of terminal non-reducing beta-D-fructofuranoside residues in beta-D-fructofuranosides.</text>
        <dbReference type="EC" id="3.2.1.26"/>
    </reaction>
</comment>
<dbReference type="Pfam" id="PF12899">
    <property type="entry name" value="Glyco_hydro_100"/>
    <property type="match status" value="1"/>
</dbReference>
<sequence>MQQTYKNMEIENRQIIQQAKKAALEVLLHNTHGPFDGLPRTAGWGYPEPYTRDLLLSILGVAVTGNKVLVDSMKLILETLAENQTKNGHISSLVHSKNDLGASDTTPLFLFAIGVYRKLTNEPDFLEKAVEKAMVWMEYQSPSDGYLIAQQPTSDWRDEQWIYGYGLYVNTLSYSYLAVLGHKDRAQGVRNEMDHLTLKEKSMDHFNLHEGLKINNKPYYACWSYKNFSSNRFDLLGNSLAILAGISTAEDAEKTIQWVEDQLSDLRENDQLRGDLPPNFFPYILPGDDDWLQRYERYNMPGNYHNGGVWPFICAFYVAALVANQKYALAEEKLLALAQLNRRANNEKLKFGFNEWIGALDGKPMGQDWQSWSAALFLYAVACVEQKRTPFFDEIREAGQGQDYW</sequence>
<evidence type="ECO:0000256" key="3">
    <source>
        <dbReference type="ARBA" id="ARBA00012758"/>
    </source>
</evidence>
<dbReference type="SUPFAM" id="SSF48208">
    <property type="entry name" value="Six-hairpin glycosidases"/>
    <property type="match status" value="1"/>
</dbReference>
<protein>
    <recommendedName>
        <fullName evidence="3">beta-fructofuranosidase</fullName>
        <ecNumber evidence="3">3.2.1.26</ecNumber>
    </recommendedName>
</protein>
<gene>
    <name evidence="7" type="ORF">NBRC110019_29420</name>
</gene>
<evidence type="ECO:0000256" key="5">
    <source>
        <dbReference type="ARBA" id="ARBA00023277"/>
    </source>
</evidence>
<dbReference type="Gene3D" id="1.50.10.10">
    <property type="match status" value="1"/>
</dbReference>
<evidence type="ECO:0000313" key="8">
    <source>
        <dbReference type="Proteomes" id="UP001143545"/>
    </source>
</evidence>
<evidence type="ECO:0000256" key="2">
    <source>
        <dbReference type="ARBA" id="ARBA00007671"/>
    </source>
</evidence>
<dbReference type="GO" id="GO:0005975">
    <property type="term" value="P:carbohydrate metabolic process"/>
    <property type="evidence" value="ECO:0007669"/>
    <property type="project" value="InterPro"/>
</dbReference>
<dbReference type="EMBL" id="BRVP01000027">
    <property type="protein sequence ID" value="GLB53901.1"/>
    <property type="molecule type" value="Genomic_DNA"/>
</dbReference>
<evidence type="ECO:0000256" key="6">
    <source>
        <dbReference type="ARBA" id="ARBA00023295"/>
    </source>
</evidence>
<comment type="caution">
    <text evidence="7">The sequence shown here is derived from an EMBL/GenBank/DDBJ whole genome shotgun (WGS) entry which is preliminary data.</text>
</comment>
<dbReference type="AlphaFoldDB" id="A0A9W6EW74"/>
<dbReference type="InterPro" id="IPR008928">
    <property type="entry name" value="6-hairpin_glycosidase_sf"/>
</dbReference>
<dbReference type="GO" id="GO:0004564">
    <property type="term" value="F:beta-fructofuranosidase activity"/>
    <property type="evidence" value="ECO:0007669"/>
    <property type="project" value="UniProtKB-EC"/>
</dbReference>
<keyword evidence="4" id="KW-0378">Hydrolase</keyword>
<dbReference type="Proteomes" id="UP001143545">
    <property type="component" value="Unassembled WGS sequence"/>
</dbReference>
<evidence type="ECO:0000256" key="4">
    <source>
        <dbReference type="ARBA" id="ARBA00022801"/>
    </source>
</evidence>
<keyword evidence="5" id="KW-0119">Carbohydrate metabolism</keyword>
<reference evidence="7" key="1">
    <citation type="submission" date="2022-07" db="EMBL/GenBank/DDBJ databases">
        <title>Taxonomy of Novel Oxalotrophic and Methylotrophic Bacteria.</title>
        <authorList>
            <person name="Sahin N."/>
            <person name="Tani A."/>
        </authorList>
    </citation>
    <scope>NUCLEOTIDE SEQUENCE</scope>
    <source>
        <strain evidence="7">AM327</strain>
    </source>
</reference>
<keyword evidence="6" id="KW-0326">Glycosidase</keyword>